<keyword evidence="3" id="KW-0169">Cobalamin biosynthesis</keyword>
<name>A0A0A2A731_PROMR</name>
<dbReference type="InterPro" id="IPR035996">
    <property type="entry name" value="4pyrrol_Methylase_sf"/>
</dbReference>
<protein>
    <submittedName>
        <fullName evidence="9">Cobalt-precorrin-4 C11-methyltransferase</fullName>
        <ecNumber evidence="9">2.1.1.133</ecNumber>
    </submittedName>
</protein>
<dbReference type="Proteomes" id="UP000030445">
    <property type="component" value="Unassembled WGS sequence"/>
</dbReference>
<organism evidence="9 10">
    <name type="scientific">Prochlorococcus marinus str. MIT 9302</name>
    <dbReference type="NCBI Taxonomy" id="74545"/>
    <lineage>
        <taxon>Bacteria</taxon>
        <taxon>Bacillati</taxon>
        <taxon>Cyanobacteriota</taxon>
        <taxon>Cyanophyceae</taxon>
        <taxon>Synechococcales</taxon>
        <taxon>Prochlorococcaceae</taxon>
        <taxon>Prochlorococcus</taxon>
    </lineage>
</organism>
<evidence type="ECO:0000256" key="3">
    <source>
        <dbReference type="ARBA" id="ARBA00022573"/>
    </source>
</evidence>
<evidence type="ECO:0000256" key="7">
    <source>
        <dbReference type="RuleBase" id="RU003960"/>
    </source>
</evidence>
<dbReference type="InterPro" id="IPR006362">
    <property type="entry name" value="Cbl_synth_CobM/CibF"/>
</dbReference>
<dbReference type="InterPro" id="IPR003043">
    <property type="entry name" value="Uropor_MeTrfase_CS"/>
</dbReference>
<evidence type="ECO:0000259" key="8">
    <source>
        <dbReference type="Pfam" id="PF00590"/>
    </source>
</evidence>
<dbReference type="NCBIfam" id="TIGR01465">
    <property type="entry name" value="cobM_cbiF"/>
    <property type="match status" value="1"/>
</dbReference>
<sequence>MVKIERMDKKISFIGVGPGDPELLTLKALKKIKIADVIIWTDSLIPKKILDFSKEGSEKIKTSSLTLEQITSIMIEKFQSGKTVIRLHDGDPCLFGAIREQIEILKKEEIEIEVVPGVSAFQVAAAYHEAELTIPDVTQTIILTRAGGRTGMPDKESLKDLAKHNSSLCLYLSARHVKRSQETLLEFYPPETKVIVGFRVSWDDGWTSLIELKDMEKFSIEKKLIRTTIYIISPAIKNSQNRSNLYNPSYRHLFRNK</sequence>
<reference evidence="10" key="1">
    <citation type="journal article" date="2014" name="Sci. Data">
        <title>Genomes of diverse isolates of the marine cyanobacterium Prochlorococcus.</title>
        <authorList>
            <person name="Biller S."/>
            <person name="Berube P."/>
            <person name="Thompson J."/>
            <person name="Kelly L."/>
            <person name="Roggensack S."/>
            <person name="Awad L."/>
            <person name="Roache-Johnson K."/>
            <person name="Ding H."/>
            <person name="Giovannoni S.J."/>
            <person name="Moore L.R."/>
            <person name="Chisholm S.W."/>
        </authorList>
    </citation>
    <scope>NUCLEOTIDE SEQUENCE [LARGE SCALE GENOMIC DNA]</scope>
    <source>
        <strain evidence="10">MIT 9302</strain>
    </source>
</reference>
<comment type="pathway">
    <text evidence="1">Cofactor biosynthesis; adenosylcobalamin biosynthesis.</text>
</comment>
<dbReference type="InterPro" id="IPR000878">
    <property type="entry name" value="4pyrrol_Mease"/>
</dbReference>
<gene>
    <name evidence="9" type="ORF">EU96_1117</name>
</gene>
<keyword evidence="5 7" id="KW-0808">Transferase</keyword>
<dbReference type="SUPFAM" id="SSF53790">
    <property type="entry name" value="Tetrapyrrole methylase"/>
    <property type="match status" value="1"/>
</dbReference>
<dbReference type="AlphaFoldDB" id="A0A0A2A731"/>
<evidence type="ECO:0000256" key="1">
    <source>
        <dbReference type="ARBA" id="ARBA00004953"/>
    </source>
</evidence>
<evidence type="ECO:0000256" key="4">
    <source>
        <dbReference type="ARBA" id="ARBA00022603"/>
    </source>
</evidence>
<dbReference type="CDD" id="cd11641">
    <property type="entry name" value="Precorrin-4_C11-MT"/>
    <property type="match status" value="1"/>
</dbReference>
<accession>A0A0A2A731</accession>
<evidence type="ECO:0000313" key="10">
    <source>
        <dbReference type="Proteomes" id="UP000030445"/>
    </source>
</evidence>
<dbReference type="Gene3D" id="3.30.950.10">
    <property type="entry name" value="Methyltransferase, Cobalt-precorrin-4 Transmethylase, Domain 2"/>
    <property type="match status" value="1"/>
</dbReference>
<dbReference type="UniPathway" id="UPA00148"/>
<dbReference type="EC" id="2.1.1.133" evidence="9"/>
<proteinExistence type="inferred from homology"/>
<dbReference type="GO" id="GO:0046026">
    <property type="term" value="F:precorrin-4 C11-methyltransferase activity"/>
    <property type="evidence" value="ECO:0007669"/>
    <property type="project" value="UniProtKB-EC"/>
</dbReference>
<dbReference type="InterPro" id="IPR050161">
    <property type="entry name" value="Siro_Cobalamin_biosynth"/>
</dbReference>
<comment type="caution">
    <text evidence="9">The sequence shown here is derived from an EMBL/GenBank/DDBJ whole genome shotgun (WGS) entry which is preliminary data.</text>
</comment>
<dbReference type="InterPro" id="IPR014776">
    <property type="entry name" value="4pyrrole_Mease_sub2"/>
</dbReference>
<dbReference type="PROSITE" id="PS00840">
    <property type="entry name" value="SUMT_2"/>
    <property type="match status" value="1"/>
</dbReference>
<dbReference type="Gene3D" id="3.40.1010.10">
    <property type="entry name" value="Cobalt-precorrin-4 Transmethylase, Domain 1"/>
    <property type="match status" value="1"/>
</dbReference>
<evidence type="ECO:0000256" key="6">
    <source>
        <dbReference type="ARBA" id="ARBA00022691"/>
    </source>
</evidence>
<dbReference type="Pfam" id="PF00590">
    <property type="entry name" value="TP_methylase"/>
    <property type="match status" value="1"/>
</dbReference>
<keyword evidence="4 7" id="KW-0489">Methyltransferase</keyword>
<dbReference type="STRING" id="74545.EU96_1117"/>
<keyword evidence="6" id="KW-0949">S-adenosyl-L-methionine</keyword>
<dbReference type="GO" id="GO:0009236">
    <property type="term" value="P:cobalamin biosynthetic process"/>
    <property type="evidence" value="ECO:0007669"/>
    <property type="project" value="UniProtKB-UniPathway"/>
</dbReference>
<dbReference type="eggNOG" id="COG2875">
    <property type="taxonomic scope" value="Bacteria"/>
</dbReference>
<feature type="domain" description="Tetrapyrrole methylase" evidence="8">
    <location>
        <begin position="10"/>
        <end position="204"/>
    </location>
</feature>
<dbReference type="EMBL" id="JNAM01000010">
    <property type="protein sequence ID" value="KGF97405.1"/>
    <property type="molecule type" value="Genomic_DNA"/>
</dbReference>
<evidence type="ECO:0000313" key="9">
    <source>
        <dbReference type="EMBL" id="KGF97405.1"/>
    </source>
</evidence>
<dbReference type="GO" id="GO:0032259">
    <property type="term" value="P:methylation"/>
    <property type="evidence" value="ECO:0007669"/>
    <property type="project" value="UniProtKB-KW"/>
</dbReference>
<evidence type="ECO:0000256" key="2">
    <source>
        <dbReference type="ARBA" id="ARBA00005879"/>
    </source>
</evidence>
<dbReference type="InterPro" id="IPR014777">
    <property type="entry name" value="4pyrrole_Mease_sub1"/>
</dbReference>
<dbReference type="PANTHER" id="PTHR45790:SF4">
    <property type="entry name" value="COBALT-PRECORRIN-4 C(11)-METHYLTRANSFERASE"/>
    <property type="match status" value="1"/>
</dbReference>
<dbReference type="PANTHER" id="PTHR45790">
    <property type="entry name" value="SIROHEME SYNTHASE-RELATED"/>
    <property type="match status" value="1"/>
</dbReference>
<evidence type="ECO:0000256" key="5">
    <source>
        <dbReference type="ARBA" id="ARBA00022679"/>
    </source>
</evidence>
<comment type="similarity">
    <text evidence="2 7">Belongs to the precorrin methyltransferase family.</text>
</comment>